<evidence type="ECO:0000256" key="2">
    <source>
        <dbReference type="SAM" id="MobiDB-lite"/>
    </source>
</evidence>
<proteinExistence type="inferred from homology"/>
<feature type="compositionally biased region" description="Low complexity" evidence="2">
    <location>
        <begin position="31"/>
        <end position="49"/>
    </location>
</feature>
<feature type="compositionally biased region" description="Low complexity" evidence="2">
    <location>
        <begin position="69"/>
        <end position="78"/>
    </location>
</feature>
<organism evidence="4 5">
    <name type="scientific">Sphagnurus paluster</name>
    <dbReference type="NCBI Taxonomy" id="117069"/>
    <lineage>
        <taxon>Eukaryota</taxon>
        <taxon>Fungi</taxon>
        <taxon>Dikarya</taxon>
        <taxon>Basidiomycota</taxon>
        <taxon>Agaricomycotina</taxon>
        <taxon>Agaricomycetes</taxon>
        <taxon>Agaricomycetidae</taxon>
        <taxon>Agaricales</taxon>
        <taxon>Tricholomatineae</taxon>
        <taxon>Lyophyllaceae</taxon>
        <taxon>Sphagnurus</taxon>
    </lineage>
</organism>
<evidence type="ECO:0000313" key="5">
    <source>
        <dbReference type="Proteomes" id="UP000717328"/>
    </source>
</evidence>
<dbReference type="Proteomes" id="UP000717328">
    <property type="component" value="Unassembled WGS sequence"/>
</dbReference>
<dbReference type="GO" id="GO:0005975">
    <property type="term" value="P:carbohydrate metabolic process"/>
    <property type="evidence" value="ECO:0007669"/>
    <property type="project" value="InterPro"/>
</dbReference>
<name>A0A9P7KH89_9AGAR</name>
<dbReference type="Gene3D" id="2.60.120.200">
    <property type="match status" value="1"/>
</dbReference>
<feature type="region of interest" description="Disordered" evidence="2">
    <location>
        <begin position="130"/>
        <end position="153"/>
    </location>
</feature>
<protein>
    <recommendedName>
        <fullName evidence="3">GH16 domain-containing protein</fullName>
    </recommendedName>
</protein>
<accession>A0A9P7KH89</accession>
<dbReference type="Pfam" id="PF00722">
    <property type="entry name" value="Glyco_hydro_16"/>
    <property type="match status" value="1"/>
</dbReference>
<evidence type="ECO:0000259" key="3">
    <source>
        <dbReference type="PROSITE" id="PS51762"/>
    </source>
</evidence>
<dbReference type="AlphaFoldDB" id="A0A9P7KH89"/>
<feature type="domain" description="GH16" evidence="3">
    <location>
        <begin position="272"/>
        <end position="570"/>
    </location>
</feature>
<gene>
    <name evidence="4" type="ORF">H0H81_005263</name>
</gene>
<dbReference type="InterPro" id="IPR050546">
    <property type="entry name" value="Glycosyl_Hydrlase_16"/>
</dbReference>
<keyword evidence="5" id="KW-1185">Reference proteome</keyword>
<comment type="similarity">
    <text evidence="1">Belongs to the glycosyl hydrolase 16 family.</text>
</comment>
<dbReference type="SUPFAM" id="SSF49899">
    <property type="entry name" value="Concanavalin A-like lectins/glucanases"/>
    <property type="match status" value="1"/>
</dbReference>
<reference evidence="4" key="1">
    <citation type="submission" date="2021-02" db="EMBL/GenBank/DDBJ databases">
        <authorList>
            <person name="Nieuwenhuis M."/>
            <person name="Van De Peppel L.J.J."/>
        </authorList>
    </citation>
    <scope>NUCLEOTIDE SEQUENCE</scope>
    <source>
        <strain evidence="4">D49</strain>
    </source>
</reference>
<reference evidence="4" key="2">
    <citation type="submission" date="2021-10" db="EMBL/GenBank/DDBJ databases">
        <title>Phylogenomics reveals ancestral predisposition of the termite-cultivated fungus Termitomyces towards a domesticated lifestyle.</title>
        <authorList>
            <person name="Auxier B."/>
            <person name="Grum-Grzhimaylo A."/>
            <person name="Cardenas M.E."/>
            <person name="Lodge J.D."/>
            <person name="Laessoe T."/>
            <person name="Pedersen O."/>
            <person name="Smith M.E."/>
            <person name="Kuyper T.W."/>
            <person name="Franco-Molano E.A."/>
            <person name="Baroni T.J."/>
            <person name="Aanen D.K."/>
        </authorList>
    </citation>
    <scope>NUCLEOTIDE SEQUENCE</scope>
    <source>
        <strain evidence="4">D49</strain>
    </source>
</reference>
<dbReference type="PANTHER" id="PTHR10963:SF55">
    <property type="entry name" value="GLYCOSIDE HYDROLASE FAMILY 16 PROTEIN"/>
    <property type="match status" value="1"/>
</dbReference>
<dbReference type="OrthoDB" id="4781at2759"/>
<evidence type="ECO:0000313" key="4">
    <source>
        <dbReference type="EMBL" id="KAG5652361.1"/>
    </source>
</evidence>
<sequence>MSKPAPIDLADDVHRVNPRPQGNNETDADPHTSTHSRTTSAAVSSVDSPPITPRSQNFSASITNPFSPPGSIISFGSSTADTPSQAPGHHAQGSHSHYPFPDVTPRSGITSRSTSVADLTRLSSGYFSSRPSTADLGNRGSSARLREAFTSPPTRPLTMMSVAPISKVERTRPKSTMLSAKAALEKPWIKERDPYSRIAYFLTYGVMLLGLAAGAIRCWTGWRDVPLIQGNLCLVMDENFESEDGVFGDNGKFFREVDMSGFGNGEFEMTTASQNNSFVKDGRLYIAPTLTSDNLGEAAIEDGFVYNITGCTYNITRGISYTDPSHSSTTANVSNIASDNTFDLAGYLKACSAVSNATAGQIINPIQSARISTRRSASIKYGKVEVRAKIPRGDWLWPAIWMLPVDNTYGPWPLSGEIDIMEARGNGPRYPRQGTNWVRGSLNWGPLTWLNAVSKTYGAWPLRRGTYDTDFHTYALEWTEDFIRIYVDTRLHHVMPVLNLKKQSFWERGDFPPVVQNGSQAVILNNPWVNGTNAAPFDQCRWHKGKGLTHQRSGNAMNAWLSNLQSGSGT</sequence>
<dbReference type="InterPro" id="IPR000757">
    <property type="entry name" value="Beta-glucanase-like"/>
</dbReference>
<dbReference type="PANTHER" id="PTHR10963">
    <property type="entry name" value="GLYCOSYL HYDROLASE-RELATED"/>
    <property type="match status" value="1"/>
</dbReference>
<dbReference type="GO" id="GO:0004553">
    <property type="term" value="F:hydrolase activity, hydrolyzing O-glycosyl compounds"/>
    <property type="evidence" value="ECO:0007669"/>
    <property type="project" value="InterPro"/>
</dbReference>
<dbReference type="EMBL" id="JABCKI010000134">
    <property type="protein sequence ID" value="KAG5652361.1"/>
    <property type="molecule type" value="Genomic_DNA"/>
</dbReference>
<dbReference type="InterPro" id="IPR013320">
    <property type="entry name" value="ConA-like_dom_sf"/>
</dbReference>
<feature type="compositionally biased region" description="Polar residues" evidence="2">
    <location>
        <begin position="53"/>
        <end position="64"/>
    </location>
</feature>
<feature type="region of interest" description="Disordered" evidence="2">
    <location>
        <begin position="1"/>
        <end position="115"/>
    </location>
</feature>
<dbReference type="PROSITE" id="PS51762">
    <property type="entry name" value="GH16_2"/>
    <property type="match status" value="1"/>
</dbReference>
<evidence type="ECO:0000256" key="1">
    <source>
        <dbReference type="ARBA" id="ARBA00006865"/>
    </source>
</evidence>
<comment type="caution">
    <text evidence="4">The sequence shown here is derived from an EMBL/GenBank/DDBJ whole genome shotgun (WGS) entry which is preliminary data.</text>
</comment>